<name>A0ABU9UCP6_9SPIR</name>
<reference evidence="1 2" key="1">
    <citation type="submission" date="2024-03" db="EMBL/GenBank/DDBJ databases">
        <title>Ignisphaera cupida sp. nov., a hyperthermophilic hydrolytic archaeon from a hot spring of Kamchatka, and proposal of Ignisphaeraceae fam. nov.</title>
        <authorList>
            <person name="Podosokorskaya O.A."/>
            <person name="Elcheninov A.G."/>
            <person name="Maltseva A.I."/>
            <person name="Zayulina K.S."/>
            <person name="Novikov A."/>
            <person name="Merkel A.Y."/>
        </authorList>
    </citation>
    <scope>NUCLEOTIDE SEQUENCE [LARGE SCALE GENOMIC DNA]</scope>
    <source>
        <strain evidence="1 2">38H-sp</strain>
    </source>
</reference>
<evidence type="ECO:0000313" key="1">
    <source>
        <dbReference type="EMBL" id="MEM5948443.1"/>
    </source>
</evidence>
<gene>
    <name evidence="1" type="ORF">WKV44_07785</name>
</gene>
<comment type="caution">
    <text evidence="1">The sequence shown here is derived from an EMBL/GenBank/DDBJ whole genome shotgun (WGS) entry which is preliminary data.</text>
</comment>
<keyword evidence="2" id="KW-1185">Reference proteome</keyword>
<proteinExistence type="predicted"/>
<sequence length="373" mass="40984">MAKKIACIGILVLLVATLGFSADLKVKLQARASSELFKNVDGEPTEMMGLGDISRTDSLTFEFKDENAGAYAQLYLYSLTDSKTTAPYIYDYYGWMKFGDLKLTAGNWDNRYANRVTKDGSNFGQLWDLKYGPIKYSSGKEAGVNLDTESDHLNPWYITTVADYSISDFTLSLSTGNGTTADSNGYDYTDYDIRDYFGVRAAYNKDGLIKTNTTFIMNGENNARLGVFVEPLMVDNLTLVVGYSGKLDLAADSTDSLSAIELRARYAIDKLAITSHNNVTIGDRDLRIYNMVNVAYEINDMIKPCLLIANGNFSGDNASTKTNVTTIKPGVTFTAQSNATIDVALRVDIETPDGGESTTTISMPVVFRVKFSN</sequence>
<evidence type="ECO:0000313" key="2">
    <source>
        <dbReference type="Proteomes" id="UP001466331"/>
    </source>
</evidence>
<dbReference type="EMBL" id="JBCHKQ010000003">
    <property type="protein sequence ID" value="MEM5948443.1"/>
    <property type="molecule type" value="Genomic_DNA"/>
</dbReference>
<dbReference type="RefSeq" id="WP_420069889.1">
    <property type="nucleotide sequence ID" value="NZ_JBCHKQ010000003.1"/>
</dbReference>
<dbReference type="Proteomes" id="UP001466331">
    <property type="component" value="Unassembled WGS sequence"/>
</dbReference>
<accession>A0ABU9UCP6</accession>
<organism evidence="1 2">
    <name type="scientific">Rarispira pelagica</name>
    <dbReference type="NCBI Taxonomy" id="3141764"/>
    <lineage>
        <taxon>Bacteria</taxon>
        <taxon>Pseudomonadati</taxon>
        <taxon>Spirochaetota</taxon>
        <taxon>Spirochaetia</taxon>
        <taxon>Winmispirales</taxon>
        <taxon>Winmispiraceae</taxon>
        <taxon>Rarispira</taxon>
    </lineage>
</organism>
<protein>
    <submittedName>
        <fullName evidence="1">Uncharacterized protein</fullName>
    </submittedName>
</protein>